<dbReference type="AlphaFoldDB" id="A0A381S2W9"/>
<reference evidence="1" key="1">
    <citation type="submission" date="2018-05" db="EMBL/GenBank/DDBJ databases">
        <authorList>
            <person name="Lanie J.A."/>
            <person name="Ng W.-L."/>
            <person name="Kazmierczak K.M."/>
            <person name="Andrzejewski T.M."/>
            <person name="Davidsen T.M."/>
            <person name="Wayne K.J."/>
            <person name="Tettelin H."/>
            <person name="Glass J.I."/>
            <person name="Rusch D."/>
            <person name="Podicherti R."/>
            <person name="Tsui H.-C.T."/>
            <person name="Winkler M.E."/>
        </authorList>
    </citation>
    <scope>NUCLEOTIDE SEQUENCE</scope>
</reference>
<evidence type="ECO:0008006" key="2">
    <source>
        <dbReference type="Google" id="ProtNLM"/>
    </source>
</evidence>
<protein>
    <recommendedName>
        <fullName evidence="2">Lipocalin-like domain-containing protein</fullName>
    </recommendedName>
</protein>
<accession>A0A381S2W9</accession>
<name>A0A381S2W9_9ZZZZ</name>
<gene>
    <name evidence="1" type="ORF">METZ01_LOCUS50525</name>
</gene>
<sequence length="328" mass="37544">MACEDKEEPNPLVGTWNMTSASGGVYIKVNKTQEIFMGLTQGSIEVSTISNGITTQTHALSQFNVNNSDDGLFINAYEYFDNMDVNYYINDYISSLDQYDQSSVQIYTPNGYYEYVGTQFNYTWSENSFRVNADTVYRRLYIDGNYVMDSTRYAVASGTVTQIGTEIEANQNFLMPDQLFLPDDITITINDDGTGEIEETFEGFEERSDIEWEATDTTFIWRYCEEYDGEIECNDGPEFMYQITEGSLILSDEQDICEEMGDSSGVYCDQMMFYQYGIEMGTLDDFWMEMEVVFSKQAAAAKLTNEISQQKKPRIGKYSILKGFKPNK</sequence>
<proteinExistence type="predicted"/>
<organism evidence="1">
    <name type="scientific">marine metagenome</name>
    <dbReference type="NCBI Taxonomy" id="408172"/>
    <lineage>
        <taxon>unclassified sequences</taxon>
        <taxon>metagenomes</taxon>
        <taxon>ecological metagenomes</taxon>
    </lineage>
</organism>
<dbReference type="EMBL" id="UINC01002530">
    <property type="protein sequence ID" value="SUZ97671.1"/>
    <property type="molecule type" value="Genomic_DNA"/>
</dbReference>
<evidence type="ECO:0000313" key="1">
    <source>
        <dbReference type="EMBL" id="SUZ97671.1"/>
    </source>
</evidence>